<dbReference type="Pfam" id="PF00494">
    <property type="entry name" value="SQS_PSY"/>
    <property type="match status" value="1"/>
</dbReference>
<dbReference type="Proteomes" id="UP001148125">
    <property type="component" value="Unassembled WGS sequence"/>
</dbReference>
<comment type="pathway">
    <text evidence="1">Carotenoid biosynthesis.</text>
</comment>
<gene>
    <name evidence="4" type="ORF">N7Z68_01610</name>
</gene>
<evidence type="ECO:0000313" key="4">
    <source>
        <dbReference type="EMBL" id="MDE5412081.1"/>
    </source>
</evidence>
<protein>
    <submittedName>
        <fullName evidence="4">Phytoene/squalene synthase family protein</fullName>
    </submittedName>
</protein>
<dbReference type="InterPro" id="IPR008949">
    <property type="entry name" value="Isoprenoid_synthase_dom_sf"/>
</dbReference>
<proteinExistence type="predicted"/>
<dbReference type="RefSeq" id="WP_275116702.1">
    <property type="nucleotide sequence ID" value="NZ_JAOTPO010000001.1"/>
</dbReference>
<evidence type="ECO:0000313" key="5">
    <source>
        <dbReference type="Proteomes" id="UP001148125"/>
    </source>
</evidence>
<evidence type="ECO:0000256" key="1">
    <source>
        <dbReference type="ARBA" id="ARBA00004829"/>
    </source>
</evidence>
<dbReference type="SFLD" id="SFLDG01212">
    <property type="entry name" value="Phytoene_synthase_like"/>
    <property type="match status" value="1"/>
</dbReference>
<dbReference type="CDD" id="cd00683">
    <property type="entry name" value="Trans_IPPS_HH"/>
    <property type="match status" value="1"/>
</dbReference>
<comment type="caution">
    <text evidence="4">The sequence shown here is derived from an EMBL/GenBank/DDBJ whole genome shotgun (WGS) entry which is preliminary data.</text>
</comment>
<accession>A0ABT5VAD6</accession>
<dbReference type="InterPro" id="IPR002060">
    <property type="entry name" value="Squ/phyt_synthse"/>
</dbReference>
<dbReference type="SUPFAM" id="SSF48576">
    <property type="entry name" value="Terpenoid synthases"/>
    <property type="match status" value="1"/>
</dbReference>
<name>A0ABT5VAD6_9BACI</name>
<dbReference type="InterPro" id="IPR033904">
    <property type="entry name" value="Trans_IPPS_HH"/>
</dbReference>
<dbReference type="SFLD" id="SFLDS00005">
    <property type="entry name" value="Isoprenoid_Synthase_Type_I"/>
    <property type="match status" value="1"/>
</dbReference>
<sequence length="284" mass="32816">MKQIEKAYESCRVVIERHSKSFAKAFNVLPSEKRKAVWAVYAFCRRVDDIVDNGGTLEELHAFKTEFELFLGGSFSVNDDMWVALNDVFQRYSMEAEPFFDMIRGQEMDFEVHHYPSLEQLEQYSYYVASSVGLMLLPILAPSNNLHLKSGAISLGLAMQLTNILRDVGEDLERGRVYIPADLMEKHNYTREELIKGEINDNFIGLWEDIATRAEQLYDIALPTIENYPMDARFPVKAALHFYRHILNSVRKNKYNCFTTRAYVSDGDKRQLLQQIMTSQEALA</sequence>
<organism evidence="4 5">
    <name type="scientific">Alkalihalobacterium chitinilyticum</name>
    <dbReference type="NCBI Taxonomy" id="2980103"/>
    <lineage>
        <taxon>Bacteria</taxon>
        <taxon>Bacillati</taxon>
        <taxon>Bacillota</taxon>
        <taxon>Bacilli</taxon>
        <taxon>Bacillales</taxon>
        <taxon>Bacillaceae</taxon>
        <taxon>Alkalihalobacterium</taxon>
    </lineage>
</organism>
<evidence type="ECO:0000256" key="2">
    <source>
        <dbReference type="ARBA" id="ARBA00022679"/>
    </source>
</evidence>
<keyword evidence="5" id="KW-1185">Reference proteome</keyword>
<dbReference type="InterPro" id="IPR019845">
    <property type="entry name" value="Squalene/phytoene_synthase_CS"/>
</dbReference>
<evidence type="ECO:0000256" key="3">
    <source>
        <dbReference type="ARBA" id="ARBA00022746"/>
    </source>
</evidence>
<reference evidence="4" key="1">
    <citation type="submission" date="2024-05" db="EMBL/GenBank/DDBJ databases">
        <title>Alkalihalobacillus sp. strain MEB203 novel alkaliphilic bacterium from Lonar Lake, India.</title>
        <authorList>
            <person name="Joshi A."/>
            <person name="Thite S."/>
            <person name="Mengade P."/>
        </authorList>
    </citation>
    <scope>NUCLEOTIDE SEQUENCE</scope>
    <source>
        <strain evidence="4">MEB 203</strain>
    </source>
</reference>
<dbReference type="PANTHER" id="PTHR31480">
    <property type="entry name" value="BIFUNCTIONAL LYCOPENE CYCLASE/PHYTOENE SYNTHASE"/>
    <property type="match status" value="1"/>
</dbReference>
<dbReference type="PROSITE" id="PS01045">
    <property type="entry name" value="SQUALEN_PHYTOEN_SYN_2"/>
    <property type="match status" value="1"/>
</dbReference>
<dbReference type="Gene3D" id="1.10.600.10">
    <property type="entry name" value="Farnesyl Diphosphate Synthase"/>
    <property type="match status" value="1"/>
</dbReference>
<keyword evidence="3" id="KW-0125">Carotenoid biosynthesis</keyword>
<dbReference type="InterPro" id="IPR044843">
    <property type="entry name" value="Trans_IPPS_bact-type"/>
</dbReference>
<keyword evidence="2" id="KW-0808">Transferase</keyword>
<dbReference type="SFLD" id="SFLDG01018">
    <property type="entry name" value="Squalene/Phytoene_Synthase_Lik"/>
    <property type="match status" value="1"/>
</dbReference>
<dbReference type="EMBL" id="JAOTPO010000001">
    <property type="protein sequence ID" value="MDE5412081.1"/>
    <property type="molecule type" value="Genomic_DNA"/>
</dbReference>